<dbReference type="OrthoDB" id="342024at2759"/>
<dbReference type="AlphaFoldDB" id="L8HI38"/>
<protein>
    <submittedName>
        <fullName evidence="4">Sulfate adenylyltransferase</fullName>
    </submittedName>
</protein>
<dbReference type="GeneID" id="14925897"/>
<keyword evidence="2" id="KW-0342">GTP-binding</keyword>
<accession>L8HI38</accession>
<feature type="domain" description="F-box" evidence="3">
    <location>
        <begin position="1"/>
        <end position="45"/>
    </location>
</feature>
<dbReference type="InterPro" id="IPR000795">
    <property type="entry name" value="T_Tr_GTP-bd_dom"/>
</dbReference>
<keyword evidence="5" id="KW-1185">Reference proteome</keyword>
<organism evidence="4 5">
    <name type="scientific">Acanthamoeba castellanii (strain ATCC 30010 / Neff)</name>
    <dbReference type="NCBI Taxonomy" id="1257118"/>
    <lineage>
        <taxon>Eukaryota</taxon>
        <taxon>Amoebozoa</taxon>
        <taxon>Discosea</taxon>
        <taxon>Longamoebia</taxon>
        <taxon>Centramoebida</taxon>
        <taxon>Acanthamoebidae</taxon>
        <taxon>Acanthamoeba</taxon>
    </lineage>
</organism>
<dbReference type="GO" id="GO:0016779">
    <property type="term" value="F:nucleotidyltransferase activity"/>
    <property type="evidence" value="ECO:0007669"/>
    <property type="project" value="UniProtKB-KW"/>
</dbReference>
<keyword evidence="4" id="KW-0548">Nucleotidyltransferase</keyword>
<dbReference type="EMBL" id="KB007811">
    <property type="protein sequence ID" value="ELR24865.1"/>
    <property type="molecule type" value="Genomic_DNA"/>
</dbReference>
<dbReference type="Gene3D" id="3.40.50.300">
    <property type="entry name" value="P-loop containing nucleotide triphosphate hydrolases"/>
    <property type="match status" value="1"/>
</dbReference>
<dbReference type="STRING" id="1257118.L8HI38"/>
<evidence type="ECO:0000256" key="2">
    <source>
        <dbReference type="ARBA" id="ARBA00023134"/>
    </source>
</evidence>
<dbReference type="SUPFAM" id="SSF81383">
    <property type="entry name" value="F-box domain"/>
    <property type="match status" value="1"/>
</dbReference>
<evidence type="ECO:0000313" key="4">
    <source>
        <dbReference type="EMBL" id="ELR24865.1"/>
    </source>
</evidence>
<dbReference type="GO" id="GO:0003924">
    <property type="term" value="F:GTPase activity"/>
    <property type="evidence" value="ECO:0007669"/>
    <property type="project" value="InterPro"/>
</dbReference>
<proteinExistence type="predicted"/>
<sequence>MSDILPPEVWLRVLLFLDVESVESVAQVSHDCRLLATDPHLWRLLALRTLGVGRRRDRGTEEVNLHPEDEGRFLVNSGTVSKAAFELINRITWEDGSGYYACAWVTDRRKDERERGITLDYHIRTCQLSNGRTVEFIDTPGHRCYGTHAAEGLMLADVAVVSALHGEYENGLQARETNVRRLVVAVNKIDYSYRYNLPHPSFEEIKADMLKQAIAAGYREQGHNVTTRTELPYHGYCGPALMELMEQITDEADPFSDYLASPPSASLVHWQTLHVPFSTTTFTAAAPTFTVVGIQIHQRPVTKAVAGEIAALRLALSPAAAAGYDRSEPAARRRRHVVTRGVVLAGERVAPVASFTVHLNLAAQSPVLRCGHEPFCLIHSASLPCRYSASFGVVGGEVPNFGLETRVEKVVVRWDHHGDEVESLIEDGKKKRVAHEGCSVRVILKPMVGDVYAEPYSQNPALGTVLVVHSDHRVVAVGRVETVQYGPV</sequence>
<dbReference type="PROSITE" id="PS50181">
    <property type="entry name" value="FBOX"/>
    <property type="match status" value="1"/>
</dbReference>
<gene>
    <name evidence="4" type="ORF">ACA1_175400</name>
</gene>
<dbReference type="InterPro" id="IPR027417">
    <property type="entry name" value="P-loop_NTPase"/>
</dbReference>
<dbReference type="GO" id="GO:0005525">
    <property type="term" value="F:GTP binding"/>
    <property type="evidence" value="ECO:0007669"/>
    <property type="project" value="UniProtKB-KW"/>
</dbReference>
<evidence type="ECO:0000259" key="3">
    <source>
        <dbReference type="PROSITE" id="PS50181"/>
    </source>
</evidence>
<dbReference type="RefSeq" id="XP_004356765.1">
    <property type="nucleotide sequence ID" value="XM_004356712.1"/>
</dbReference>
<dbReference type="InterPro" id="IPR001810">
    <property type="entry name" value="F-box_dom"/>
</dbReference>
<keyword evidence="1" id="KW-0547">Nucleotide-binding</keyword>
<dbReference type="InterPro" id="IPR050100">
    <property type="entry name" value="TRAFAC_GTPase_members"/>
</dbReference>
<dbReference type="VEuPathDB" id="AmoebaDB:ACA1_175400"/>
<reference evidence="4 5" key="1">
    <citation type="journal article" date="2013" name="Genome Biol.">
        <title>Genome of Acanthamoeba castellanii highlights extensive lateral gene transfer and early evolution of tyrosine kinase signaling.</title>
        <authorList>
            <person name="Clarke M."/>
            <person name="Lohan A.J."/>
            <person name="Liu B."/>
            <person name="Lagkouvardos I."/>
            <person name="Roy S."/>
            <person name="Zafar N."/>
            <person name="Bertelli C."/>
            <person name="Schilde C."/>
            <person name="Kianianmomeni A."/>
            <person name="Burglin T.R."/>
            <person name="Frech C."/>
            <person name="Turcotte B."/>
            <person name="Kopec K.O."/>
            <person name="Synnott J.M."/>
            <person name="Choo C."/>
            <person name="Paponov I."/>
            <person name="Finkler A."/>
            <person name="Soon Heng Tan C."/>
            <person name="Hutchins A.P."/>
            <person name="Weinmeier T."/>
            <person name="Rattei T."/>
            <person name="Chu J.S."/>
            <person name="Gimenez G."/>
            <person name="Irimia M."/>
            <person name="Rigden D.J."/>
            <person name="Fitzpatrick D.A."/>
            <person name="Lorenzo-Morales J."/>
            <person name="Bateman A."/>
            <person name="Chiu C.H."/>
            <person name="Tang P."/>
            <person name="Hegemann P."/>
            <person name="Fromm H."/>
            <person name="Raoult D."/>
            <person name="Greub G."/>
            <person name="Miranda-Saavedra D."/>
            <person name="Chen N."/>
            <person name="Nash P."/>
            <person name="Ginger M.L."/>
            <person name="Horn M."/>
            <person name="Schaap P."/>
            <person name="Caler L."/>
            <person name="Loftus B."/>
        </authorList>
    </citation>
    <scope>NUCLEOTIDE SEQUENCE [LARGE SCALE GENOMIC DNA]</scope>
    <source>
        <strain evidence="4 5">Neff</strain>
    </source>
</reference>
<dbReference type="Pfam" id="PF12937">
    <property type="entry name" value="F-box-like"/>
    <property type="match status" value="1"/>
</dbReference>
<evidence type="ECO:0000313" key="5">
    <source>
        <dbReference type="Proteomes" id="UP000011083"/>
    </source>
</evidence>
<evidence type="ECO:0000256" key="1">
    <source>
        <dbReference type="ARBA" id="ARBA00022741"/>
    </source>
</evidence>
<dbReference type="Gene3D" id="1.20.1280.50">
    <property type="match status" value="1"/>
</dbReference>
<dbReference type="KEGG" id="acan:ACA1_175400"/>
<dbReference type="SUPFAM" id="SSF52540">
    <property type="entry name" value="P-loop containing nucleoside triphosphate hydrolases"/>
    <property type="match status" value="1"/>
</dbReference>
<dbReference type="PANTHER" id="PTHR23115">
    <property type="entry name" value="TRANSLATION FACTOR"/>
    <property type="match status" value="1"/>
</dbReference>
<dbReference type="Pfam" id="PF00009">
    <property type="entry name" value="GTP_EFTU"/>
    <property type="match status" value="1"/>
</dbReference>
<dbReference type="InterPro" id="IPR036047">
    <property type="entry name" value="F-box-like_dom_sf"/>
</dbReference>
<dbReference type="Proteomes" id="UP000011083">
    <property type="component" value="Unassembled WGS sequence"/>
</dbReference>
<keyword evidence="4" id="KW-0808">Transferase</keyword>
<dbReference type="Gene3D" id="2.40.30.10">
    <property type="entry name" value="Translation factors"/>
    <property type="match status" value="1"/>
</dbReference>
<name>L8HI38_ACACF</name>